<feature type="transmembrane region" description="Helical" evidence="1">
    <location>
        <begin position="6"/>
        <end position="34"/>
    </location>
</feature>
<organism evidence="2 3">
    <name type="scientific">Runella defluvii</name>
    <dbReference type="NCBI Taxonomy" id="370973"/>
    <lineage>
        <taxon>Bacteria</taxon>
        <taxon>Pseudomonadati</taxon>
        <taxon>Bacteroidota</taxon>
        <taxon>Cytophagia</taxon>
        <taxon>Cytophagales</taxon>
        <taxon>Spirosomataceae</taxon>
        <taxon>Runella</taxon>
    </lineage>
</organism>
<dbReference type="RefSeq" id="WP_183978573.1">
    <property type="nucleotide sequence ID" value="NZ_JACIBY010000014.1"/>
</dbReference>
<keyword evidence="1" id="KW-0472">Membrane</keyword>
<evidence type="ECO:0000313" key="2">
    <source>
        <dbReference type="EMBL" id="MBB3841115.1"/>
    </source>
</evidence>
<protein>
    <submittedName>
        <fullName evidence="2">Uncharacterized protein</fullName>
    </submittedName>
</protein>
<name>A0A7W5ZP84_9BACT</name>
<gene>
    <name evidence="2" type="ORF">FHS57_005136</name>
</gene>
<accession>A0A7W5ZP84</accession>
<dbReference type="EMBL" id="JACIBY010000014">
    <property type="protein sequence ID" value="MBB3841115.1"/>
    <property type="molecule type" value="Genomic_DNA"/>
</dbReference>
<evidence type="ECO:0000313" key="3">
    <source>
        <dbReference type="Proteomes" id="UP000541352"/>
    </source>
</evidence>
<keyword evidence="3" id="KW-1185">Reference proteome</keyword>
<comment type="caution">
    <text evidence="2">The sequence shown here is derived from an EMBL/GenBank/DDBJ whole genome shotgun (WGS) entry which is preliminary data.</text>
</comment>
<reference evidence="2 3" key="1">
    <citation type="submission" date="2020-08" db="EMBL/GenBank/DDBJ databases">
        <title>Genomic Encyclopedia of Type Strains, Phase IV (KMG-IV): sequencing the most valuable type-strain genomes for metagenomic binning, comparative biology and taxonomic classification.</title>
        <authorList>
            <person name="Goeker M."/>
        </authorList>
    </citation>
    <scope>NUCLEOTIDE SEQUENCE [LARGE SCALE GENOMIC DNA]</scope>
    <source>
        <strain evidence="2 3">DSM 17976</strain>
    </source>
</reference>
<sequence length="53" mass="5444">MEKKTTIGSFFAGVLSTIVGIISVGAFVGGAVWVARKIAGPAKYVVVDESTSK</sequence>
<keyword evidence="1" id="KW-1133">Transmembrane helix</keyword>
<keyword evidence="1" id="KW-0812">Transmembrane</keyword>
<dbReference type="Proteomes" id="UP000541352">
    <property type="component" value="Unassembled WGS sequence"/>
</dbReference>
<dbReference type="AlphaFoldDB" id="A0A7W5ZP84"/>
<evidence type="ECO:0000256" key="1">
    <source>
        <dbReference type="SAM" id="Phobius"/>
    </source>
</evidence>
<proteinExistence type="predicted"/>